<dbReference type="InterPro" id="IPR036709">
    <property type="entry name" value="Autotransporte_beta_dom_sf"/>
</dbReference>
<feature type="region of interest" description="Disordered" evidence="1">
    <location>
        <begin position="57"/>
        <end position="83"/>
    </location>
</feature>
<evidence type="ECO:0000313" key="3">
    <source>
        <dbReference type="EMBL" id="QYZ70000.1"/>
    </source>
</evidence>
<dbReference type="RefSeq" id="WP_220662216.1">
    <property type="nucleotide sequence ID" value="NZ_CP069370.1"/>
</dbReference>
<dbReference type="SUPFAM" id="SSF103515">
    <property type="entry name" value="Autotransporter"/>
    <property type="match status" value="1"/>
</dbReference>
<proteinExistence type="predicted"/>
<dbReference type="EMBL" id="CP069370">
    <property type="protein sequence ID" value="QYZ70000.1"/>
    <property type="molecule type" value="Genomic_DNA"/>
</dbReference>
<feature type="compositionally biased region" description="Low complexity" evidence="1">
    <location>
        <begin position="1028"/>
        <end position="1043"/>
    </location>
</feature>
<evidence type="ECO:0000259" key="2">
    <source>
        <dbReference type="PROSITE" id="PS51208"/>
    </source>
</evidence>
<gene>
    <name evidence="3" type="ORF">JO391_00185</name>
</gene>
<feature type="compositionally biased region" description="Gly residues" evidence="1">
    <location>
        <begin position="187"/>
        <end position="198"/>
    </location>
</feature>
<dbReference type="Proteomes" id="UP000826300">
    <property type="component" value="Chromosome"/>
</dbReference>
<feature type="compositionally biased region" description="Gly residues" evidence="1">
    <location>
        <begin position="1044"/>
        <end position="1053"/>
    </location>
</feature>
<feature type="region of interest" description="Disordered" evidence="1">
    <location>
        <begin position="885"/>
        <end position="909"/>
    </location>
</feature>
<evidence type="ECO:0000256" key="1">
    <source>
        <dbReference type="SAM" id="MobiDB-lite"/>
    </source>
</evidence>
<evidence type="ECO:0000313" key="4">
    <source>
        <dbReference type="Proteomes" id="UP000826300"/>
    </source>
</evidence>
<organism evidence="3 4">
    <name type="scientific">Neotabrizicola shimadae</name>
    <dbReference type="NCBI Taxonomy" id="2807096"/>
    <lineage>
        <taxon>Bacteria</taxon>
        <taxon>Pseudomonadati</taxon>
        <taxon>Pseudomonadota</taxon>
        <taxon>Alphaproteobacteria</taxon>
        <taxon>Rhodobacterales</taxon>
        <taxon>Paracoccaceae</taxon>
        <taxon>Neotabrizicola</taxon>
    </lineage>
</organism>
<feature type="compositionally biased region" description="Low complexity" evidence="1">
    <location>
        <begin position="889"/>
        <end position="907"/>
    </location>
</feature>
<name>A0A8G1EBU8_9RHOB</name>
<feature type="region of interest" description="Disordered" evidence="1">
    <location>
        <begin position="116"/>
        <end position="135"/>
    </location>
</feature>
<protein>
    <submittedName>
        <fullName evidence="3">Autotransporter outer membrane beta-barrel domain-containing protein</fullName>
    </submittedName>
</protein>
<feature type="region of interest" description="Disordered" evidence="1">
    <location>
        <begin position="176"/>
        <end position="201"/>
    </location>
</feature>
<dbReference type="KEGG" id="nsm:JO391_00185"/>
<reference evidence="3" key="1">
    <citation type="submission" date="2021-02" db="EMBL/GenBank/DDBJ databases">
        <title>Rhodobacter shimadae sp. nov., an aerobic anoxygenic phototrophic bacterium isolated from a hot spring.</title>
        <authorList>
            <person name="Muramatsu S."/>
            <person name="Haruta S."/>
            <person name="Hirose S."/>
            <person name="Hanada S."/>
        </authorList>
    </citation>
    <scope>NUCLEOTIDE SEQUENCE</scope>
    <source>
        <strain evidence="3">N10</strain>
    </source>
</reference>
<feature type="compositionally biased region" description="Polar residues" evidence="1">
    <location>
        <begin position="69"/>
        <end position="83"/>
    </location>
</feature>
<sequence length="1999" mass="190123">MTNGRTQGRPRPARLLTTTALGTILVLCAAVIDPARADSGLSCVMQDGSCVIDTDGIDGIDGPDGTSDAKNGSWGQEGSAGGVNTSNFDNVTGLLSSGTATSPVNITAIGGKGGDGGNGYPSTTEQNFGGNGANGMDGGTINATIGPNTSGLATAGTTGLAISGVTILSQGGAGGGGGVASYEEGSQGNGTSGTGGDGQSVQATVGGQWQSAIGNGVYIASLGGNGGTGRSGGGKLADGANGGQGGSSNLVTATITGEIYGAAAGVNVTSAGGNGGNGGDGGGLDGDGAGKGGNGGQAGDVTATLASGAKITMGEDTTGQGLVVGSYGGAGGAGGSASGAAGAGAGGNAGNAAANVYGSVLSYNFNDSYGVLVQSIGGIGGNGGRSGAWFNPQGGNGNLGGTAGTATITGTNANIQTGVQVDFGDANAQNETAVIAQSIGGGGGVGGSVQDGWFAVGGSGGDGSSGNTASAKLTDSTVITNTFLSSGIVAQSIGGGGGKGGDATKSDGAIVNMVVGGNGGAGGGAGDAFAGNLGNGTVTTFGDHSVGIVMQSIGGGGGSGGAGYGESASAFYGAAISVGGNGGSGGDGGTANAAQGDNNSGAILTSGAESYGILAQSVGGGGGSGGASTAKSKVFAKGDFPAFSLSLSTGGTGGDGGKASDVYLHSTGFIATTGNGAAGMIGQAIGGGGGTGGDANGASSASGGSFDFAATVSHGGNGGGAGDGAVATGINDGLIITRGESADGMLIQSIGGGGGAGGAGDALATTGEQKSLSTTLSLGGKSAGGGEGYDVFATNNGAILTLGDGAHGIVAQTIGGGGGRGGGAAASNSGTIGLNVAVGAKGGNGGDTYYNGSSSGVTNTGTILTYGADAGGILAQSIGGGGGAGGKAGTSLGSSTSNDDGSNGSDESVTDELEKIALTGYNDYQDLTSTYNNIETLTLTAGSLLGKEISDGDVVQNLDNTASSGGSIDYSNVSTSNTLILALGGTGGAGGAGGDMSVTNTGTVATMGNMSDAVVVQSIGGGGGKGGAASTSSSESWSSPGFSSGVGVGGGTQGSSSNPNATSGAQAVIHNYGNVYTTGAIAGGLIAQSIGMGGGVGGSTSVTNADSEGNLVLAFPVSVGGTSEAANGISEQATVTSSGAIQTLGHDSYGIIAQSISGGGGIVKTLAANLDFAGGSTNTASWKNFTGDISLGSDHGVISGYSGAATVTTTQGGTIITSGDNAVGILAQSIAGGGGLALGGVPTGSSALEFLGSGGKTGGVNPGLDPEKQNSGVVVEVGDDITTSGQGAVGVFAQSVGGGGGVLGNLGWSQSFKLMDPNHSSFVGNGGDVQVTVDAGATITTTGWASAGIIAQSVGGGGGWIGTQSAAFIGSAGGTGLGYPVNVTVNGAVDAQGPFSPGILAQSTGGADNGGIGSGDRISVTVGGPANSAASVWGGEGGGDVAAAVYFANGGTANSPNQLINYGTIATHDNQTGTAVFGDGLYFEGTNWGSITGNLHLAHGDITNEGSGSLHPYSEIDLGGGELVNKGVLDLTAGPSETTLSGSYAGIASSSIQLGADFLQGTSDHLTVTGDATVNSRLRFSSTTLVPSPVMVMTVEGTLTLAEDLGAERVGPVFSFSPTIAGKSLVVTPRADFTTSGLNQDQASLAGHLQRVWDGENPGALAHGFAALSDLADDPSYVAALESLIDRQVGAIATARVDSSRAFVANMNSCPVFVGDGLLMQETNCGWIRGIGGRLDATGNAGSGGFNADATTAQLGGQYEAWDNVFVAASLAYESSTLTTDDGLSSADGSVWMGGLGLKYQSGPLLASAMLDAGSGSFDSSRRIIVGDDVFTANSAPDVANAGLHGRISYQLPYQGFYLRPSLDLDASHVDLGGYTETGGGEFNLAVEGTDGWVFAATPALEVGTRIDAGNGTVLRPYLGIGATLTNGNDWAVESRFAGADASAGSFTSTIDNPDTLGLIRAGVEVMSSKNFSATLLYNGAFADGYSANAGAVKLTWRF</sequence>
<accession>A0A8G1EBU8</accession>
<feature type="region of interest" description="Disordered" evidence="1">
    <location>
        <begin position="1024"/>
        <end position="1061"/>
    </location>
</feature>
<feature type="domain" description="Autotransporter" evidence="2">
    <location>
        <begin position="1719"/>
        <end position="1999"/>
    </location>
</feature>
<dbReference type="PROSITE" id="PS51208">
    <property type="entry name" value="AUTOTRANSPORTER"/>
    <property type="match status" value="1"/>
</dbReference>
<dbReference type="InterPro" id="IPR005546">
    <property type="entry name" value="Autotransporte_beta"/>
</dbReference>
<dbReference type="SMART" id="SM00869">
    <property type="entry name" value="Autotransporter"/>
    <property type="match status" value="1"/>
</dbReference>
<keyword evidence="4" id="KW-1185">Reference proteome</keyword>